<evidence type="ECO:0000256" key="5">
    <source>
        <dbReference type="ARBA" id="ARBA00023002"/>
    </source>
</evidence>
<dbReference type="AlphaFoldDB" id="A0A1S8AQM7"/>
<dbReference type="EC" id="1.8.1.4" evidence="2 10"/>
<dbReference type="Pfam" id="PF02852">
    <property type="entry name" value="Pyr_redox_dim"/>
    <property type="match status" value="1"/>
</dbReference>
<sequence>MVATDVLVIGGGPGGYSAAIRAAQRDCHVTLVDRDGIGGTCLNNGCIPSKALLTASNLVTEFESASRMGIYAEPFVEVGEMISWKNEVVDQLTGGVETLCKANGVTLREGTARFMGDHTAEITSGDGSPTELEFENAIVATGSRPMELPEFPFDADPILNSRQALALETAPRSLVVVGAGYIGTELATVFAKLGTDVTVIEMEDDVLPGYESDLTRPVKERAESVGVDFRFGQVAADWTRADDGTVTLSTDGTNGNSLEMTAEKFLVAIGREPVSDTLDLESVGVAPTDGGFLETDDRMRTSRDHVFAVGDVAGEPMLAHEAIAEGLVAAEVASGGDAALRDAAIPTAVFVDPEIATVGLTEAEARDAGHSPVVGEFSFDASGRALTLSETDGFVRVVAGEDGGRLLGAQIAGPEASELIGELGLAVETGLTLEDVAGTVHMHPTLSEAVMEACENALGRAIHTLNR</sequence>
<evidence type="ECO:0000256" key="7">
    <source>
        <dbReference type="ARBA" id="ARBA00023157"/>
    </source>
</evidence>
<keyword evidence="6 10" id="KW-0520">NAD</keyword>
<keyword evidence="15" id="KW-1185">Reference proteome</keyword>
<dbReference type="GO" id="GO:0050660">
    <property type="term" value="F:flavin adenine dinucleotide binding"/>
    <property type="evidence" value="ECO:0007669"/>
    <property type="project" value="InterPro"/>
</dbReference>
<dbReference type="OrthoDB" id="27922at2157"/>
<dbReference type="InterPro" id="IPR023753">
    <property type="entry name" value="FAD/NAD-binding_dom"/>
</dbReference>
<evidence type="ECO:0000256" key="6">
    <source>
        <dbReference type="ARBA" id="ARBA00023027"/>
    </source>
</evidence>
<dbReference type="InterPro" id="IPR012999">
    <property type="entry name" value="Pyr_OxRdtase_I_AS"/>
</dbReference>
<evidence type="ECO:0000256" key="1">
    <source>
        <dbReference type="ARBA" id="ARBA00007532"/>
    </source>
</evidence>
<evidence type="ECO:0000313" key="15">
    <source>
        <dbReference type="Proteomes" id="UP000189370"/>
    </source>
</evidence>
<dbReference type="Gene3D" id="3.50.50.60">
    <property type="entry name" value="FAD/NAD(P)-binding domain"/>
    <property type="match status" value="2"/>
</dbReference>
<dbReference type="Gene3D" id="3.30.390.30">
    <property type="match status" value="1"/>
</dbReference>
<dbReference type="STRING" id="301967.A6E15_17225"/>
<comment type="caution">
    <text evidence="13">The sequence shown here is derived from an EMBL/GenBank/DDBJ whole genome shotgun (WGS) entry which is preliminary data.</text>
</comment>
<protein>
    <recommendedName>
        <fullName evidence="2 10">Dihydrolipoyl dehydrogenase</fullName>
        <ecNumber evidence="2 10">1.8.1.4</ecNumber>
    </recommendedName>
</protein>
<evidence type="ECO:0000256" key="9">
    <source>
        <dbReference type="ARBA" id="ARBA00049187"/>
    </source>
</evidence>
<reference evidence="15" key="1">
    <citation type="submission" date="2016-04" db="EMBL/GenBank/DDBJ databases">
        <authorList>
            <person name="Chen S.-C."/>
            <person name="Lai M.-C."/>
        </authorList>
    </citation>
    <scope>NUCLEOTIDE SEQUENCE [LARGE SCALE GENOMIC DNA]</scope>
    <source>
        <strain evidence="15">AB14</strain>
    </source>
</reference>
<proteinExistence type="inferred from homology"/>
<keyword evidence="5 10" id="KW-0560">Oxidoreductase</keyword>
<comment type="catalytic activity">
    <reaction evidence="9 10">
        <text>N(6)-[(R)-dihydrolipoyl]-L-lysyl-[protein] + NAD(+) = N(6)-[(R)-lipoyl]-L-lysyl-[protein] + NADH + H(+)</text>
        <dbReference type="Rhea" id="RHEA:15045"/>
        <dbReference type="Rhea" id="RHEA-COMP:10474"/>
        <dbReference type="Rhea" id="RHEA-COMP:10475"/>
        <dbReference type="ChEBI" id="CHEBI:15378"/>
        <dbReference type="ChEBI" id="CHEBI:57540"/>
        <dbReference type="ChEBI" id="CHEBI:57945"/>
        <dbReference type="ChEBI" id="CHEBI:83099"/>
        <dbReference type="ChEBI" id="CHEBI:83100"/>
        <dbReference type="EC" id="1.8.1.4"/>
    </reaction>
</comment>
<evidence type="ECO:0000256" key="8">
    <source>
        <dbReference type="ARBA" id="ARBA00023284"/>
    </source>
</evidence>
<evidence type="ECO:0000259" key="11">
    <source>
        <dbReference type="Pfam" id="PF02852"/>
    </source>
</evidence>
<evidence type="ECO:0000256" key="4">
    <source>
        <dbReference type="ARBA" id="ARBA00022827"/>
    </source>
</evidence>
<name>A0A1S8AQM7_9EURY</name>
<accession>A0A1S8AQM7</accession>
<dbReference type="RefSeq" id="WP_076148451.1">
    <property type="nucleotide sequence ID" value="NZ_LWLN01000002.1"/>
</dbReference>
<feature type="domain" description="Pyridine nucleotide-disulphide oxidoreductase dimerisation" evidence="11">
    <location>
        <begin position="345"/>
        <end position="453"/>
    </location>
</feature>
<gene>
    <name evidence="13" type="ORF">A6E15_17225</name>
    <name evidence="14" type="ORF">A6E15_18935</name>
</gene>
<comment type="cofactor">
    <cofactor evidence="10">
        <name>FAD</name>
        <dbReference type="ChEBI" id="CHEBI:57692"/>
    </cofactor>
    <text evidence="10">Binds 1 FAD per subunit.</text>
</comment>
<dbReference type="GO" id="GO:0006103">
    <property type="term" value="P:2-oxoglutarate metabolic process"/>
    <property type="evidence" value="ECO:0007669"/>
    <property type="project" value="TreeGrafter"/>
</dbReference>
<dbReference type="PANTHER" id="PTHR22912">
    <property type="entry name" value="DISULFIDE OXIDOREDUCTASE"/>
    <property type="match status" value="1"/>
</dbReference>
<dbReference type="InterPro" id="IPR001100">
    <property type="entry name" value="Pyr_nuc-diS_OxRdtase"/>
</dbReference>
<feature type="domain" description="FAD/NAD(P)-binding" evidence="12">
    <location>
        <begin position="5"/>
        <end position="326"/>
    </location>
</feature>
<dbReference type="FunFam" id="3.30.390.30:FF:000001">
    <property type="entry name" value="Dihydrolipoyl dehydrogenase"/>
    <property type="match status" value="1"/>
</dbReference>
<keyword evidence="8 10" id="KW-0676">Redox-active center</keyword>
<dbReference type="PRINTS" id="PR00411">
    <property type="entry name" value="PNDRDTASEI"/>
</dbReference>
<evidence type="ECO:0000256" key="10">
    <source>
        <dbReference type="RuleBase" id="RU003692"/>
    </source>
</evidence>
<keyword evidence="7" id="KW-1015">Disulfide bond</keyword>
<dbReference type="Pfam" id="PF07992">
    <property type="entry name" value="Pyr_redox_2"/>
    <property type="match status" value="1"/>
</dbReference>
<dbReference type="EMBL" id="LWLN01000002">
    <property type="protein sequence ID" value="OLZ39153.1"/>
    <property type="molecule type" value="Genomic_DNA"/>
</dbReference>
<comment type="miscellaneous">
    <text evidence="10">The active site is a redox-active disulfide bond.</text>
</comment>
<dbReference type="InterPro" id="IPR004099">
    <property type="entry name" value="Pyr_nucl-diS_OxRdtase_dimer"/>
</dbReference>
<dbReference type="NCBIfam" id="TIGR01350">
    <property type="entry name" value="lipoamide_DH"/>
    <property type="match status" value="1"/>
</dbReference>
<dbReference type="SUPFAM" id="SSF55424">
    <property type="entry name" value="FAD/NAD-linked reductases, dimerisation (C-terminal) domain"/>
    <property type="match status" value="1"/>
</dbReference>
<reference evidence="13" key="2">
    <citation type="submission" date="2016-04" db="EMBL/GenBank/DDBJ databases">
        <authorList>
            <person name="Evans L.H."/>
            <person name="Alamgir A."/>
            <person name="Owens N."/>
            <person name="Weber N.D."/>
            <person name="Virtaneva K."/>
            <person name="Barbian K."/>
            <person name="Babar A."/>
            <person name="Rosenke K."/>
        </authorList>
    </citation>
    <scope>NUCLEOTIDE SEQUENCE [LARGE SCALE GENOMIC DNA]</scope>
    <source>
        <strain evidence="13">AB14</strain>
    </source>
</reference>
<organism evidence="13 15">
    <name type="scientific">Natrinema saccharevitans</name>
    <dbReference type="NCBI Taxonomy" id="301967"/>
    <lineage>
        <taxon>Archaea</taxon>
        <taxon>Methanobacteriati</taxon>
        <taxon>Methanobacteriota</taxon>
        <taxon>Stenosarchaea group</taxon>
        <taxon>Halobacteria</taxon>
        <taxon>Halobacteriales</taxon>
        <taxon>Natrialbaceae</taxon>
        <taxon>Natrinema</taxon>
    </lineage>
</organism>
<dbReference type="PRINTS" id="PR00368">
    <property type="entry name" value="FADPNR"/>
</dbReference>
<evidence type="ECO:0000313" key="13">
    <source>
        <dbReference type="EMBL" id="OLZ39153.1"/>
    </source>
</evidence>
<dbReference type="Proteomes" id="UP000189370">
    <property type="component" value="Unassembled WGS sequence"/>
</dbReference>
<dbReference type="InterPro" id="IPR050151">
    <property type="entry name" value="Class-I_Pyr_Nuc-Dis_Oxidored"/>
</dbReference>
<dbReference type="PROSITE" id="PS00076">
    <property type="entry name" value="PYRIDINE_REDOX_1"/>
    <property type="match status" value="1"/>
</dbReference>
<dbReference type="EMBL" id="LWLN01000002">
    <property type="protein sequence ID" value="OLZ39437.1"/>
    <property type="molecule type" value="Genomic_DNA"/>
</dbReference>
<keyword evidence="3 10" id="KW-0285">Flavoprotein</keyword>
<evidence type="ECO:0000259" key="12">
    <source>
        <dbReference type="Pfam" id="PF07992"/>
    </source>
</evidence>
<evidence type="ECO:0000313" key="14">
    <source>
        <dbReference type="EMBL" id="OLZ39437.1"/>
    </source>
</evidence>
<dbReference type="PANTHER" id="PTHR22912:SF160">
    <property type="entry name" value="DIHYDROLIPOYL DEHYDROGENASE"/>
    <property type="match status" value="1"/>
</dbReference>
<dbReference type="InterPro" id="IPR036188">
    <property type="entry name" value="FAD/NAD-bd_sf"/>
</dbReference>
<comment type="similarity">
    <text evidence="1 10">Belongs to the class-I pyridine nucleotide-disulfide oxidoreductase family.</text>
</comment>
<dbReference type="PIRSF" id="PIRSF000350">
    <property type="entry name" value="Mercury_reductase_MerA"/>
    <property type="match status" value="1"/>
</dbReference>
<evidence type="ECO:0000256" key="2">
    <source>
        <dbReference type="ARBA" id="ARBA00012608"/>
    </source>
</evidence>
<dbReference type="GO" id="GO:0004148">
    <property type="term" value="F:dihydrolipoyl dehydrogenase (NADH) activity"/>
    <property type="evidence" value="ECO:0007669"/>
    <property type="project" value="UniProtKB-EC"/>
</dbReference>
<dbReference type="SUPFAM" id="SSF51905">
    <property type="entry name" value="FAD/NAD(P)-binding domain"/>
    <property type="match status" value="1"/>
</dbReference>
<keyword evidence="4 10" id="KW-0274">FAD</keyword>
<evidence type="ECO:0000256" key="3">
    <source>
        <dbReference type="ARBA" id="ARBA00022630"/>
    </source>
</evidence>
<dbReference type="InterPro" id="IPR016156">
    <property type="entry name" value="FAD/NAD-linked_Rdtase_dimer_sf"/>
</dbReference>
<dbReference type="InterPro" id="IPR006258">
    <property type="entry name" value="Lipoamide_DH"/>
</dbReference>